<feature type="region of interest" description="Disordered" evidence="1">
    <location>
        <begin position="428"/>
        <end position="447"/>
    </location>
</feature>
<sequence>MSPDGNSNAECRPADIQLYTWSGPGFESGECWYQGHRFVNGATWGRTDISDAPYCVCEQGNIRIFYSQVAPKKPASADPLTLFRNTYSAAPTSNDLAKWPIPNIPIIRQRVMICSITQIGVRVRSRDGCIGCKCSKGGHWLCRKPPSLKTNRSRNIRQRTNQQRIQTSRNLRYPYTDSSDSANVQLRVSDSRVRQQCPIGMAPRFCILIERLSSSSNTSEKASRYMEIPRETSWVDRDTCTRCACTLDGRLACEYLHATCNRPCLIQKTRPISVMYYFPSGSKWLTPSNDKCRSCTCVDGQRRCINCDQVLQIDINANRFLKNKNRQQQSGIGEYSLLPSTQKVEKTKPCLIKITVSSHRLILPGQKTWFENRCYFCSKTDGDKDDAEFNTPPDLTTFFNGFSNEELHQIGLALIQQSQHSVQLQQHIHHPASSQHSPRCPPRPTRPSLETISSIPPFMNHQQNCSEVRPLMEQRITPVTSTSRRPASDSLDNSDSNRQHINQGIARQQILKTIPAAVGFSSILYHHRQRATYDIRFTVRSLEQYQTALELGRLSIVTRNYVVIFRNYGSQCDRSYAVTTPQFHRNETYGHYLPLTTFLTGYRLTYCTACWRIGHMRDKCQSPVSYRKSLGPYTNRVNHSCQNDTFICAQCGRNHFSLDSICPVVKKYREELKLAVDKALASGAIKRPAPGEVSRPFQQQTNDFSFLNQGQVISRPAWATSDNESLHSNLKQEISDLVVTIRDYDSDGEIF</sequence>
<organism evidence="2 3">
    <name type="scientific">Rotaria magnacalcarata</name>
    <dbReference type="NCBI Taxonomy" id="392030"/>
    <lineage>
        <taxon>Eukaryota</taxon>
        <taxon>Metazoa</taxon>
        <taxon>Spiralia</taxon>
        <taxon>Gnathifera</taxon>
        <taxon>Rotifera</taxon>
        <taxon>Eurotatoria</taxon>
        <taxon>Bdelloidea</taxon>
        <taxon>Philodinida</taxon>
        <taxon>Philodinidae</taxon>
        <taxon>Rotaria</taxon>
    </lineage>
</organism>
<protein>
    <submittedName>
        <fullName evidence="2">Uncharacterized protein</fullName>
    </submittedName>
</protein>
<comment type="caution">
    <text evidence="2">The sequence shown here is derived from an EMBL/GenBank/DDBJ whole genome shotgun (WGS) entry which is preliminary data.</text>
</comment>
<dbReference type="EMBL" id="CAJNRG010007968">
    <property type="protein sequence ID" value="CAF2099638.1"/>
    <property type="molecule type" value="Genomic_DNA"/>
</dbReference>
<evidence type="ECO:0000313" key="2">
    <source>
        <dbReference type="EMBL" id="CAF2099638.1"/>
    </source>
</evidence>
<accession>A0A816TLE3</accession>
<name>A0A816TLE3_9BILA</name>
<feature type="region of interest" description="Disordered" evidence="1">
    <location>
        <begin position="477"/>
        <end position="498"/>
    </location>
</feature>
<dbReference type="AlphaFoldDB" id="A0A816TLE3"/>
<gene>
    <name evidence="2" type="ORF">XDN619_LOCUS18366</name>
</gene>
<proteinExistence type="predicted"/>
<reference evidence="2" key="1">
    <citation type="submission" date="2021-02" db="EMBL/GenBank/DDBJ databases">
        <authorList>
            <person name="Nowell W R."/>
        </authorList>
    </citation>
    <scope>NUCLEOTIDE SEQUENCE</scope>
</reference>
<evidence type="ECO:0000313" key="3">
    <source>
        <dbReference type="Proteomes" id="UP000663887"/>
    </source>
</evidence>
<dbReference type="Proteomes" id="UP000663887">
    <property type="component" value="Unassembled WGS sequence"/>
</dbReference>
<evidence type="ECO:0000256" key="1">
    <source>
        <dbReference type="SAM" id="MobiDB-lite"/>
    </source>
</evidence>